<dbReference type="EMBL" id="JACHBU010000009">
    <property type="protein sequence ID" value="MBB6510598.1"/>
    <property type="molecule type" value="Genomic_DNA"/>
</dbReference>
<protein>
    <submittedName>
        <fullName evidence="2">Uncharacterized protein</fullName>
    </submittedName>
</protein>
<evidence type="ECO:0000256" key="1">
    <source>
        <dbReference type="SAM" id="SignalP"/>
    </source>
</evidence>
<keyword evidence="3" id="KW-1185">Reference proteome</keyword>
<feature type="signal peptide" evidence="1">
    <location>
        <begin position="1"/>
        <end position="38"/>
    </location>
</feature>
<proteinExistence type="predicted"/>
<organism evidence="2 3">
    <name type="scientific">Rhizobium soli</name>
    <dbReference type="NCBI Taxonomy" id="424798"/>
    <lineage>
        <taxon>Bacteria</taxon>
        <taxon>Pseudomonadati</taxon>
        <taxon>Pseudomonadota</taxon>
        <taxon>Alphaproteobacteria</taxon>
        <taxon>Hyphomicrobiales</taxon>
        <taxon>Rhizobiaceae</taxon>
        <taxon>Rhizobium/Agrobacterium group</taxon>
        <taxon>Rhizobium</taxon>
    </lineage>
</organism>
<feature type="chain" id="PRO_5031456463" evidence="1">
    <location>
        <begin position="39"/>
        <end position="146"/>
    </location>
</feature>
<reference evidence="2 3" key="1">
    <citation type="submission" date="2020-08" db="EMBL/GenBank/DDBJ databases">
        <title>The Agave Microbiome: Exploring the role of microbial communities in plant adaptations to desert environments.</title>
        <authorList>
            <person name="Partida-Martinez L.P."/>
        </authorList>
    </citation>
    <scope>NUCLEOTIDE SEQUENCE [LARGE SCALE GENOMIC DNA]</scope>
    <source>
        <strain evidence="2 3">AS3.12</strain>
    </source>
</reference>
<sequence length="146" mass="15549">MDGSFLTGCDGTHRGHLGRNIGLVLPRTLLLASCISLAAGVSTVEADQSSSLGQTIAVGGPHVRADQVVEDSRCQIEHCVWEGQFILRATVSGGNWIKQVDLTLGKPVPVADGMLTLTTVTPDVSSRRRGDDVVPYRFTFLFQGGL</sequence>
<evidence type="ECO:0000313" key="3">
    <source>
        <dbReference type="Proteomes" id="UP000585437"/>
    </source>
</evidence>
<comment type="caution">
    <text evidence="2">The sequence shown here is derived from an EMBL/GenBank/DDBJ whole genome shotgun (WGS) entry which is preliminary data.</text>
</comment>
<accession>A0A7X0JN25</accession>
<keyword evidence="1" id="KW-0732">Signal</keyword>
<dbReference type="AlphaFoldDB" id="A0A7X0JN25"/>
<name>A0A7X0JN25_9HYPH</name>
<evidence type="ECO:0000313" key="2">
    <source>
        <dbReference type="EMBL" id="MBB6510598.1"/>
    </source>
</evidence>
<dbReference type="RefSeq" id="WP_184655739.1">
    <property type="nucleotide sequence ID" value="NZ_JACHBU010000009.1"/>
</dbReference>
<dbReference type="Proteomes" id="UP000585437">
    <property type="component" value="Unassembled WGS sequence"/>
</dbReference>
<gene>
    <name evidence="2" type="ORF">F4695_003989</name>
</gene>